<dbReference type="InterPro" id="IPR050811">
    <property type="entry name" value="Phosphate_ABC_transporter"/>
</dbReference>
<proteinExistence type="predicted"/>
<dbReference type="STRING" id="454136.NIES2119_05680"/>
<evidence type="ECO:0000256" key="1">
    <source>
        <dbReference type="ARBA" id="ARBA00022729"/>
    </source>
</evidence>
<comment type="caution">
    <text evidence="4">The sequence shown here is derived from an EMBL/GenBank/DDBJ whole genome shotgun (WGS) entry which is preliminary data.</text>
</comment>
<keyword evidence="1" id="KW-0732">Signal</keyword>
<dbReference type="Gene3D" id="3.40.190.10">
    <property type="entry name" value="Periplasmic binding protein-like II"/>
    <property type="match status" value="2"/>
</dbReference>
<evidence type="ECO:0000313" key="4">
    <source>
        <dbReference type="EMBL" id="OKH39807.1"/>
    </source>
</evidence>
<dbReference type="InterPro" id="IPR011009">
    <property type="entry name" value="Kinase-like_dom_sf"/>
</dbReference>
<accession>A0A1U7IQU6</accession>
<organism evidence="4 5">
    <name type="scientific">[Phormidium ambiguum] IAM M-71</name>
    <dbReference type="NCBI Taxonomy" id="454136"/>
    <lineage>
        <taxon>Bacteria</taxon>
        <taxon>Bacillati</taxon>
        <taxon>Cyanobacteriota</taxon>
        <taxon>Cyanophyceae</taxon>
        <taxon>Oscillatoriophycideae</taxon>
        <taxon>Aerosakkonematales</taxon>
        <taxon>Aerosakkonemataceae</taxon>
        <taxon>Floridanema</taxon>
    </lineage>
</organism>
<dbReference type="GO" id="GO:0005524">
    <property type="term" value="F:ATP binding"/>
    <property type="evidence" value="ECO:0007669"/>
    <property type="project" value="InterPro"/>
</dbReference>
<dbReference type="Gene3D" id="1.10.510.10">
    <property type="entry name" value="Transferase(Phosphotransferase) domain 1"/>
    <property type="match status" value="1"/>
</dbReference>
<feature type="domain" description="Protein kinase" evidence="3">
    <location>
        <begin position="98"/>
        <end position="429"/>
    </location>
</feature>
<evidence type="ECO:0000259" key="3">
    <source>
        <dbReference type="PROSITE" id="PS50011"/>
    </source>
</evidence>
<keyword evidence="2" id="KW-0472">Membrane</keyword>
<dbReference type="SUPFAM" id="SSF56112">
    <property type="entry name" value="Protein kinase-like (PK-like)"/>
    <property type="match status" value="1"/>
</dbReference>
<dbReference type="SUPFAM" id="SSF53850">
    <property type="entry name" value="Periplasmic binding protein-like II"/>
    <property type="match status" value="1"/>
</dbReference>
<name>A0A1U7IQU6_9CYAN</name>
<dbReference type="InterPro" id="IPR000719">
    <property type="entry name" value="Prot_kinase_dom"/>
</dbReference>
<dbReference type="EMBL" id="MRCE01000004">
    <property type="protein sequence ID" value="OKH39807.1"/>
    <property type="molecule type" value="Genomic_DNA"/>
</dbReference>
<evidence type="ECO:0000313" key="5">
    <source>
        <dbReference type="Proteomes" id="UP000185860"/>
    </source>
</evidence>
<dbReference type="AlphaFoldDB" id="A0A1U7IQU6"/>
<dbReference type="InterPro" id="IPR024370">
    <property type="entry name" value="PBP_domain"/>
</dbReference>
<gene>
    <name evidence="4" type="ORF">NIES2119_05680</name>
</gene>
<sequence length="763" mass="86798">MRWLVPFVGEDIKDFFRSEPETTAEIAIPTSEQKSSEQISISSVPIYEKYRCSIGNPLNCHQPEQTIEQEPQAKSCYQCGFPTLLPNLAEIQGNHSRYRIIRYLGNRGWGRLYAAIQVVEEQPVIIKEYLLPKRHFNEKESIRVQKTLENVGGLELADGRSQNARIVSIIEAIADRHDTERCYLITKQNIDSYATLRTYLAQNQPMSSRELRHLLNQVLQSLEYLHGSKFRLPNGQIQTGIAHGNISLDSLLISPRSQNYFHTPQFFVYLCDLGLWENLFNPPPYAPFNPTPIKDLEALGYVSFYLLAGGIYDRKGSLLDPKLNQNWGKVDIALKFFIFRLLGLDTPFASATEARRALLNLPTEEEIIASGLETIEPTAPNEIAPSKRRWIWWLLTLLALSLLGTAIGWWLLNRQTAIANNQEINLPYIRDVPAVPDGQFTYTAEQNGIWNYILRQPNLVEKDKTFESEIIEQRPQLKLNFFTEPTGEEAIAKVRQEQADFAISSLIDNLNYDLEAKTFAYDGLVFFVAFSYEQRDRALPKILNGQITFKQIQQLYTGKITNWKQLGGSDLPVKLYIPTSQEAISIFEQKVLKNEALINEFRELQKSPTNSTIFLNSSPQLIKLPTLKTLRTVLQDFENEQVGAIGFGTISQVFGQCSVYPLALVDRQNKPIQPLIQNDGEPINPATDLCNKKGNYHPDLQAFQTGRYPLAYSIAIVYPRDNRRLPIGERFANILKTEESQHLLSKTGVVPIQLPTKESTTGN</sequence>
<dbReference type="PANTHER" id="PTHR30570:SF1">
    <property type="entry name" value="PHOSPHATE-BINDING PROTEIN PSTS"/>
    <property type="match status" value="1"/>
</dbReference>
<evidence type="ECO:0000256" key="2">
    <source>
        <dbReference type="SAM" id="Phobius"/>
    </source>
</evidence>
<dbReference type="PANTHER" id="PTHR30570">
    <property type="entry name" value="PERIPLASMIC PHOSPHATE BINDING COMPONENT OF PHOSPHATE ABC TRANSPORTER"/>
    <property type="match status" value="1"/>
</dbReference>
<dbReference type="Pfam" id="PF12849">
    <property type="entry name" value="PBP_like_2"/>
    <property type="match status" value="1"/>
</dbReference>
<protein>
    <recommendedName>
        <fullName evidence="3">Protein kinase domain-containing protein</fullName>
    </recommendedName>
</protein>
<feature type="transmembrane region" description="Helical" evidence="2">
    <location>
        <begin position="390"/>
        <end position="412"/>
    </location>
</feature>
<dbReference type="Proteomes" id="UP000185860">
    <property type="component" value="Unassembled WGS sequence"/>
</dbReference>
<dbReference type="GO" id="GO:0004672">
    <property type="term" value="F:protein kinase activity"/>
    <property type="evidence" value="ECO:0007669"/>
    <property type="project" value="InterPro"/>
</dbReference>
<keyword evidence="2" id="KW-0812">Transmembrane</keyword>
<reference evidence="4 5" key="1">
    <citation type="submission" date="2016-11" db="EMBL/GenBank/DDBJ databases">
        <title>Draft Genome Sequences of Nine Cyanobacterial Strains from Diverse Habitats.</title>
        <authorList>
            <person name="Zhu T."/>
            <person name="Hou S."/>
            <person name="Lu X."/>
            <person name="Hess W.R."/>
        </authorList>
    </citation>
    <scope>NUCLEOTIDE SEQUENCE [LARGE SCALE GENOMIC DNA]</scope>
    <source>
        <strain evidence="4 5">IAM M-71</strain>
    </source>
</reference>
<dbReference type="PROSITE" id="PS50011">
    <property type="entry name" value="PROTEIN_KINASE_DOM"/>
    <property type="match status" value="1"/>
</dbReference>
<keyword evidence="2" id="KW-1133">Transmembrane helix</keyword>